<dbReference type="SUPFAM" id="SSF46894">
    <property type="entry name" value="C-terminal effector domain of the bipartite response regulators"/>
    <property type="match status" value="1"/>
</dbReference>
<dbReference type="Pfam" id="PF03704">
    <property type="entry name" value="BTAD"/>
    <property type="match status" value="1"/>
</dbReference>
<dbReference type="Pfam" id="PF13401">
    <property type="entry name" value="AAA_22"/>
    <property type="match status" value="1"/>
</dbReference>
<dbReference type="SUPFAM" id="SSF48452">
    <property type="entry name" value="TPR-like"/>
    <property type="match status" value="2"/>
</dbReference>
<keyword evidence="2" id="KW-0238">DNA-binding</keyword>
<dbReference type="SUPFAM" id="SSF52540">
    <property type="entry name" value="P-loop containing nucleoside triphosphate hydrolases"/>
    <property type="match status" value="1"/>
</dbReference>
<dbReference type="InterPro" id="IPR011990">
    <property type="entry name" value="TPR-like_helical_dom_sf"/>
</dbReference>
<feature type="domain" description="Bacterial transcriptional activator" evidence="4">
    <location>
        <begin position="93"/>
        <end position="238"/>
    </location>
</feature>
<evidence type="ECO:0000256" key="1">
    <source>
        <dbReference type="ARBA" id="ARBA00005820"/>
    </source>
</evidence>
<dbReference type="Gene3D" id="1.10.10.10">
    <property type="entry name" value="Winged helix-like DNA-binding domain superfamily/Winged helix DNA-binding domain"/>
    <property type="match status" value="1"/>
</dbReference>
<dbReference type="InterPro" id="IPR036388">
    <property type="entry name" value="WH-like_DNA-bd_sf"/>
</dbReference>
<evidence type="ECO:0000256" key="2">
    <source>
        <dbReference type="ARBA" id="ARBA00023125"/>
    </source>
</evidence>
<dbReference type="RefSeq" id="WP_201945386.1">
    <property type="nucleotide sequence ID" value="NZ_JAERRJ010000003.1"/>
</dbReference>
<dbReference type="InterPro" id="IPR001867">
    <property type="entry name" value="OmpR/PhoB-type_DNA-bd"/>
</dbReference>
<dbReference type="PANTHER" id="PTHR47691:SF3">
    <property type="entry name" value="HTH-TYPE TRANSCRIPTIONAL REGULATOR RV0890C-RELATED"/>
    <property type="match status" value="1"/>
</dbReference>
<dbReference type="InterPro" id="IPR016032">
    <property type="entry name" value="Sig_transdc_resp-reg_C-effctor"/>
</dbReference>
<dbReference type="Gene3D" id="1.25.40.10">
    <property type="entry name" value="Tetratricopeptide repeat domain"/>
    <property type="match status" value="2"/>
</dbReference>
<dbReference type="Proteomes" id="UP000602198">
    <property type="component" value="Unassembled WGS sequence"/>
</dbReference>
<feature type="domain" description="OmpR/PhoB-type" evidence="3">
    <location>
        <begin position="15"/>
        <end position="88"/>
    </location>
</feature>
<evidence type="ECO:0000313" key="6">
    <source>
        <dbReference type="Proteomes" id="UP000602198"/>
    </source>
</evidence>
<keyword evidence="6" id="KW-1185">Reference proteome</keyword>
<dbReference type="Gene3D" id="3.40.50.300">
    <property type="entry name" value="P-loop containing nucleotide triphosphate hydrolases"/>
    <property type="match status" value="1"/>
</dbReference>
<evidence type="ECO:0000259" key="4">
    <source>
        <dbReference type="SMART" id="SM01043"/>
    </source>
</evidence>
<dbReference type="PANTHER" id="PTHR47691">
    <property type="entry name" value="REGULATOR-RELATED"/>
    <property type="match status" value="1"/>
</dbReference>
<comment type="similarity">
    <text evidence="1">Belongs to the AfsR/DnrI/RedD regulatory family.</text>
</comment>
<accession>A0ABS1M3Z6</accession>
<organism evidence="5 6">
    <name type="scientific">Nocardia acididurans</name>
    <dbReference type="NCBI Taxonomy" id="2802282"/>
    <lineage>
        <taxon>Bacteria</taxon>
        <taxon>Bacillati</taxon>
        <taxon>Actinomycetota</taxon>
        <taxon>Actinomycetes</taxon>
        <taxon>Mycobacteriales</taxon>
        <taxon>Nocardiaceae</taxon>
        <taxon>Nocardia</taxon>
    </lineage>
</organism>
<dbReference type="InterPro" id="IPR005158">
    <property type="entry name" value="BTAD"/>
</dbReference>
<gene>
    <name evidence="5" type="ORF">JK358_08900</name>
</gene>
<reference evidence="5 6" key="1">
    <citation type="submission" date="2021-01" db="EMBL/GenBank/DDBJ databases">
        <title>WGS of actinomycetes isolated from Thailand.</title>
        <authorList>
            <person name="Thawai C."/>
        </authorList>
    </citation>
    <scope>NUCLEOTIDE SEQUENCE [LARGE SCALE GENOMIC DNA]</scope>
    <source>
        <strain evidence="5 6">LPG 2</strain>
    </source>
</reference>
<sequence>MRVGVLGPVEVWADGSLVEIGGVRVRMLAARLGVAEGGAVPVETLIDGLWGEEPPAEAAGALQALVSRLRKALRGTGTVELVAGGYRLAGVQTDARRFEEMVAEGRKELAAGRVEAASRVLGQALGLWRGPALSDVLDAPFAQVSATRLEDLRVAAQVDRFEAELRLGRHVGILSELETAGAEQPLSERVAALRIRALAAAGRQADALAVYEDMRARLDEELGIDPSAELRDTHLALLRGEIDIPPVRIESATKKLPARLTRFVGRDDELAGVGEQLENARLVTIVGPGGAGKTRLAVEAMDRYDEGAVFFVPLAEVGTPDQLADAIAGALDTDGPDRTNRLTELLNVGPAVLVLDNCEHVVEAAAALAQQLLDSLPELRILATSREPLAITGEALCHLGPLGLPPADADPVRAAGFESVRLFLDRAAAVRPGFALDDGTVGPTVEVCRQLDGIPLALELAAAKLRSLTVDQIADRLGDRFRLLTSGSRTALPRQCTLLALVEWSWDLLETQERLLAQRLSLFPGGATVEALEGICADAALPACDIVYVLDALVEKSIVVSADGRYRMLESIRAYAADRLAESGDDLTDRFVRYHLDLAEAHEPALRTGEQLDAIALFDAEHANIAAALRNTVNAGDVLAARFVRSLFWYWGIRGMSTQFETALADVLRLGEALPADARAAFRVIHLMGGNPAGDPPSAQAMLAECDRTGALEFHPALPLWTALLAGHSGDADLEQRQQRTALDWPDPWVRASAHLARDMALTGRGELPAGAEARRAARHGFETVGDRWGLGMALIAVGRALSLHGDHDQALATFARAVALASELGTEDDILAARTELATERMRGGDLAGAERDIHAAQRLAADGGLSRLAIAMLFCRNELHRRRGELRPAADTLAELEHRLRRQIHPDPTAANRINVARLRIDLAATGQDATPPADARIDGQVRSRGYELLVAAVRDAFRNGDPVAVTLALAKAVELWAELLLLDGDPESAAIAMGVTAVIRGVVDAGEPELRALVAAIGDRLGEDGYRSAYARGAGFSRSEALAFLAAVAGSA</sequence>
<dbReference type="InterPro" id="IPR027417">
    <property type="entry name" value="P-loop_NTPase"/>
</dbReference>
<proteinExistence type="inferred from homology"/>
<evidence type="ECO:0000259" key="3">
    <source>
        <dbReference type="SMART" id="SM00862"/>
    </source>
</evidence>
<dbReference type="InterPro" id="IPR049945">
    <property type="entry name" value="AAA_22"/>
</dbReference>
<evidence type="ECO:0000313" key="5">
    <source>
        <dbReference type="EMBL" id="MBL1074514.1"/>
    </source>
</evidence>
<dbReference type="CDD" id="cd15831">
    <property type="entry name" value="BTAD"/>
    <property type="match status" value="1"/>
</dbReference>
<dbReference type="SMART" id="SM01043">
    <property type="entry name" value="BTAD"/>
    <property type="match status" value="1"/>
</dbReference>
<dbReference type="EMBL" id="JAERRJ010000003">
    <property type="protein sequence ID" value="MBL1074514.1"/>
    <property type="molecule type" value="Genomic_DNA"/>
</dbReference>
<dbReference type="SMART" id="SM00862">
    <property type="entry name" value="Trans_reg_C"/>
    <property type="match status" value="1"/>
</dbReference>
<comment type="caution">
    <text evidence="5">The sequence shown here is derived from an EMBL/GenBank/DDBJ whole genome shotgun (WGS) entry which is preliminary data.</text>
</comment>
<name>A0ABS1M3Z6_9NOCA</name>
<protein>
    <submittedName>
        <fullName evidence="5">AAA family ATPase</fullName>
    </submittedName>
</protein>